<organism evidence="3 4">
    <name type="scientific">Linnemannia exigua</name>
    <dbReference type="NCBI Taxonomy" id="604196"/>
    <lineage>
        <taxon>Eukaryota</taxon>
        <taxon>Fungi</taxon>
        <taxon>Fungi incertae sedis</taxon>
        <taxon>Mucoromycota</taxon>
        <taxon>Mortierellomycotina</taxon>
        <taxon>Mortierellomycetes</taxon>
        <taxon>Mortierellales</taxon>
        <taxon>Mortierellaceae</taxon>
        <taxon>Linnemannia</taxon>
    </lineage>
</organism>
<feature type="compositionally biased region" description="Low complexity" evidence="1">
    <location>
        <begin position="29"/>
        <end position="65"/>
    </location>
</feature>
<name>A0AAD4DD97_9FUNG</name>
<keyword evidence="4" id="KW-1185">Reference proteome</keyword>
<feature type="compositionally biased region" description="Basic residues" evidence="1">
    <location>
        <begin position="132"/>
        <end position="144"/>
    </location>
</feature>
<reference evidence="3" key="1">
    <citation type="journal article" date="2020" name="Fungal Divers.">
        <title>Resolving the Mortierellaceae phylogeny through synthesis of multi-gene phylogenetics and phylogenomics.</title>
        <authorList>
            <person name="Vandepol N."/>
            <person name="Liber J."/>
            <person name="Desiro A."/>
            <person name="Na H."/>
            <person name="Kennedy M."/>
            <person name="Barry K."/>
            <person name="Grigoriev I.V."/>
            <person name="Miller A.N."/>
            <person name="O'Donnell K."/>
            <person name="Stajich J.E."/>
            <person name="Bonito G."/>
        </authorList>
    </citation>
    <scope>NUCLEOTIDE SEQUENCE</scope>
    <source>
        <strain evidence="3">NRRL 28262</strain>
    </source>
</reference>
<proteinExistence type="predicted"/>
<accession>A0AAD4DD97</accession>
<evidence type="ECO:0000256" key="1">
    <source>
        <dbReference type="SAM" id="MobiDB-lite"/>
    </source>
</evidence>
<dbReference type="Proteomes" id="UP001194580">
    <property type="component" value="Unassembled WGS sequence"/>
</dbReference>
<feature type="region of interest" description="Disordered" evidence="1">
    <location>
        <begin position="29"/>
        <end position="97"/>
    </location>
</feature>
<dbReference type="InterPro" id="IPR021386">
    <property type="entry name" value="SPP41_DUF3020"/>
</dbReference>
<dbReference type="Pfam" id="PF11223">
    <property type="entry name" value="DUF3020"/>
    <property type="match status" value="1"/>
</dbReference>
<evidence type="ECO:0000313" key="4">
    <source>
        <dbReference type="Proteomes" id="UP001194580"/>
    </source>
</evidence>
<gene>
    <name evidence="3" type="ORF">BGZ95_009150</name>
</gene>
<evidence type="ECO:0000259" key="2">
    <source>
        <dbReference type="Pfam" id="PF11223"/>
    </source>
</evidence>
<protein>
    <recommendedName>
        <fullName evidence="2">DUF3020 domain-containing protein</fullName>
    </recommendedName>
</protein>
<sequence>MIRDETAFQAQAALDQLAATAHATALSAAAPDTSSTPMTTHNSTSVATAGGAASTTATATPLDPADTLKKDLINQRVRNDNRERKKRWREANEDRNKDNDLRCRVNKRANKLFGKQESEHKSRWIEEEFGKRQMKRKDKERRRNPNSAGSVEPTPAPTTPTVSLNEHLALHQQAQAAQAAAVQAQAHAQAQAHQLQASQLAHPQFDPSTVKTALALNDLVKKNGSHLDLAQLTGVLTDPNLARQLIEIEANNPATHASATMMVMNTPVKSEHDSKAGHMMDADYPMDAVLTLMQLNGSWKA</sequence>
<dbReference type="AlphaFoldDB" id="A0AAD4DD97"/>
<evidence type="ECO:0000313" key="3">
    <source>
        <dbReference type="EMBL" id="KAG0275132.1"/>
    </source>
</evidence>
<comment type="caution">
    <text evidence="3">The sequence shown here is derived from an EMBL/GenBank/DDBJ whole genome shotgun (WGS) entry which is preliminary data.</text>
</comment>
<dbReference type="EMBL" id="JAAAIL010000519">
    <property type="protein sequence ID" value="KAG0275132.1"/>
    <property type="molecule type" value="Genomic_DNA"/>
</dbReference>
<feature type="compositionally biased region" description="Basic and acidic residues" evidence="1">
    <location>
        <begin position="66"/>
        <end position="97"/>
    </location>
</feature>
<feature type="region of interest" description="Disordered" evidence="1">
    <location>
        <begin position="130"/>
        <end position="162"/>
    </location>
</feature>
<feature type="domain" description="DUF3020" evidence="2">
    <location>
        <begin position="81"/>
        <end position="129"/>
    </location>
</feature>